<dbReference type="GO" id="GO:0009636">
    <property type="term" value="P:response to toxic substance"/>
    <property type="evidence" value="ECO:0007669"/>
    <property type="project" value="InterPro"/>
</dbReference>
<keyword evidence="8" id="KW-1185">Reference proteome</keyword>
<name>A0A1H2Z4V8_9GAMM</name>
<dbReference type="EMBL" id="FNNI01000004">
    <property type="protein sequence ID" value="SDX12462.1"/>
    <property type="molecule type" value="Genomic_DNA"/>
</dbReference>
<dbReference type="InterPro" id="IPR012556">
    <property type="entry name" value="Entericidin"/>
</dbReference>
<evidence type="ECO:0000313" key="8">
    <source>
        <dbReference type="Proteomes" id="UP000198500"/>
    </source>
</evidence>
<dbReference type="Proteomes" id="UP000198500">
    <property type="component" value="Unassembled WGS sequence"/>
</dbReference>
<evidence type="ECO:0000256" key="3">
    <source>
        <dbReference type="ARBA" id="ARBA00022729"/>
    </source>
</evidence>
<sequence length="42" mass="4422">MKRWLAAALTVCLLVGVTGCNTMRGLGEDIEEGGEAVQRASD</sequence>
<evidence type="ECO:0000256" key="5">
    <source>
        <dbReference type="ARBA" id="ARBA00023139"/>
    </source>
</evidence>
<dbReference type="GO" id="GO:0016020">
    <property type="term" value="C:membrane"/>
    <property type="evidence" value="ECO:0007669"/>
    <property type="project" value="InterPro"/>
</dbReference>
<protein>
    <submittedName>
        <fullName evidence="7">Entericidin B</fullName>
    </submittedName>
</protein>
<dbReference type="Pfam" id="PF08085">
    <property type="entry name" value="Entericidin"/>
    <property type="match status" value="1"/>
</dbReference>
<comment type="similarity">
    <text evidence="1">Belongs to the EcnA/EcnB lipoprotein family.</text>
</comment>
<organism evidence="7 8">
    <name type="scientific">Aidingimonas halophila</name>
    <dbReference type="NCBI Taxonomy" id="574349"/>
    <lineage>
        <taxon>Bacteria</taxon>
        <taxon>Pseudomonadati</taxon>
        <taxon>Pseudomonadota</taxon>
        <taxon>Gammaproteobacteria</taxon>
        <taxon>Oceanospirillales</taxon>
        <taxon>Halomonadaceae</taxon>
        <taxon>Aidingimonas</taxon>
    </lineage>
</organism>
<dbReference type="OrthoDB" id="9181810at2"/>
<evidence type="ECO:0000256" key="2">
    <source>
        <dbReference type="ARBA" id="ARBA00022475"/>
    </source>
</evidence>
<dbReference type="AlphaFoldDB" id="A0A1H2Z4V8"/>
<evidence type="ECO:0000256" key="4">
    <source>
        <dbReference type="ARBA" id="ARBA00023136"/>
    </source>
</evidence>
<proteinExistence type="inferred from homology"/>
<dbReference type="STRING" id="574349.SAMN05443545_10441"/>
<dbReference type="PROSITE" id="PS51257">
    <property type="entry name" value="PROKAR_LIPOPROTEIN"/>
    <property type="match status" value="1"/>
</dbReference>
<evidence type="ECO:0000313" key="7">
    <source>
        <dbReference type="EMBL" id="SDX12462.1"/>
    </source>
</evidence>
<keyword evidence="5" id="KW-0564">Palmitate</keyword>
<evidence type="ECO:0000256" key="1">
    <source>
        <dbReference type="ARBA" id="ARBA00010296"/>
    </source>
</evidence>
<keyword evidence="6" id="KW-0449">Lipoprotein</keyword>
<evidence type="ECO:0000256" key="6">
    <source>
        <dbReference type="ARBA" id="ARBA00023288"/>
    </source>
</evidence>
<keyword evidence="3" id="KW-0732">Signal</keyword>
<reference evidence="7 8" key="1">
    <citation type="submission" date="2016-10" db="EMBL/GenBank/DDBJ databases">
        <authorList>
            <person name="de Groot N.N."/>
        </authorList>
    </citation>
    <scope>NUCLEOTIDE SEQUENCE [LARGE SCALE GENOMIC DNA]</scope>
    <source>
        <strain evidence="7 8">DSM 19219</strain>
    </source>
</reference>
<keyword evidence="4" id="KW-0472">Membrane</keyword>
<dbReference type="RefSeq" id="WP_092569073.1">
    <property type="nucleotide sequence ID" value="NZ_BMXH01000001.1"/>
</dbReference>
<gene>
    <name evidence="7" type="ORF">SAMN05443545_10441</name>
</gene>
<accession>A0A1H2Z4V8</accession>
<keyword evidence="2" id="KW-1003">Cell membrane</keyword>